<organism evidence="5 6">
    <name type="scientific">Actinoplanes couchii</name>
    <dbReference type="NCBI Taxonomy" id="403638"/>
    <lineage>
        <taxon>Bacteria</taxon>
        <taxon>Bacillati</taxon>
        <taxon>Actinomycetota</taxon>
        <taxon>Actinomycetes</taxon>
        <taxon>Micromonosporales</taxon>
        <taxon>Micromonosporaceae</taxon>
        <taxon>Actinoplanes</taxon>
    </lineage>
</organism>
<evidence type="ECO:0000313" key="5">
    <source>
        <dbReference type="EMBL" id="GID51984.1"/>
    </source>
</evidence>
<dbReference type="InterPro" id="IPR000835">
    <property type="entry name" value="HTH_MarR-typ"/>
</dbReference>
<dbReference type="Proteomes" id="UP000612282">
    <property type="component" value="Unassembled WGS sequence"/>
</dbReference>
<evidence type="ECO:0000256" key="2">
    <source>
        <dbReference type="ARBA" id="ARBA00023125"/>
    </source>
</evidence>
<dbReference type="InterPro" id="IPR036388">
    <property type="entry name" value="WH-like_DNA-bd_sf"/>
</dbReference>
<dbReference type="PROSITE" id="PS50995">
    <property type="entry name" value="HTH_MARR_2"/>
    <property type="match status" value="1"/>
</dbReference>
<gene>
    <name evidence="5" type="ORF">Aco03nite_003880</name>
</gene>
<comment type="caution">
    <text evidence="5">The sequence shown here is derived from an EMBL/GenBank/DDBJ whole genome shotgun (WGS) entry which is preliminary data.</text>
</comment>
<dbReference type="InterPro" id="IPR036390">
    <property type="entry name" value="WH_DNA-bd_sf"/>
</dbReference>
<dbReference type="EMBL" id="BOMG01000007">
    <property type="protein sequence ID" value="GID51984.1"/>
    <property type="molecule type" value="Genomic_DNA"/>
</dbReference>
<evidence type="ECO:0000256" key="3">
    <source>
        <dbReference type="ARBA" id="ARBA00023163"/>
    </source>
</evidence>
<dbReference type="PANTHER" id="PTHR33164:SF103">
    <property type="entry name" value="REGULATORY PROTEIN MARR"/>
    <property type="match status" value="1"/>
</dbReference>
<evidence type="ECO:0000256" key="1">
    <source>
        <dbReference type="ARBA" id="ARBA00023015"/>
    </source>
</evidence>
<protein>
    <submittedName>
        <fullName evidence="5">MarR family transcriptional regulator</fullName>
    </submittedName>
</protein>
<dbReference type="SMART" id="SM00347">
    <property type="entry name" value="HTH_MARR"/>
    <property type="match status" value="1"/>
</dbReference>
<evidence type="ECO:0000259" key="4">
    <source>
        <dbReference type="PROSITE" id="PS50995"/>
    </source>
</evidence>
<dbReference type="SUPFAM" id="SSF46785">
    <property type="entry name" value="Winged helix' DNA-binding domain"/>
    <property type="match status" value="1"/>
</dbReference>
<feature type="domain" description="HTH marR-type" evidence="4">
    <location>
        <begin position="17"/>
        <end position="149"/>
    </location>
</feature>
<dbReference type="Pfam" id="PF01047">
    <property type="entry name" value="MarR"/>
    <property type="match status" value="1"/>
</dbReference>
<reference evidence="5 6" key="1">
    <citation type="submission" date="2021-01" db="EMBL/GenBank/DDBJ databases">
        <title>Whole genome shotgun sequence of Actinoplanes couchii NBRC 106145.</title>
        <authorList>
            <person name="Komaki H."/>
            <person name="Tamura T."/>
        </authorList>
    </citation>
    <scope>NUCLEOTIDE SEQUENCE [LARGE SCALE GENOMIC DNA]</scope>
    <source>
        <strain evidence="5 6">NBRC 106145</strain>
    </source>
</reference>
<name>A0ABQ3X0C1_9ACTN</name>
<keyword evidence="2" id="KW-0238">DNA-binding</keyword>
<accession>A0ABQ3X0C1</accession>
<sequence length="163" mass="18042">MPSYLIMGGMSEDGGTAVGLMHLAHQLHRSLERRVETDFVHPKPPEVQIAVLWQVQARPGTTVRELADDLQLKPNNASALVTAMVNEGLLRREADQRDRRVVRLHATEEAGRRMDAVQGLFTGYLTAALDDLDEEQRAAVRAALPALDQVARHIRDGGRRPPA</sequence>
<dbReference type="Gene3D" id="1.10.10.10">
    <property type="entry name" value="Winged helix-like DNA-binding domain superfamily/Winged helix DNA-binding domain"/>
    <property type="match status" value="1"/>
</dbReference>
<dbReference type="InterPro" id="IPR039422">
    <property type="entry name" value="MarR/SlyA-like"/>
</dbReference>
<evidence type="ECO:0000313" key="6">
    <source>
        <dbReference type="Proteomes" id="UP000612282"/>
    </source>
</evidence>
<dbReference type="PANTHER" id="PTHR33164">
    <property type="entry name" value="TRANSCRIPTIONAL REGULATOR, MARR FAMILY"/>
    <property type="match status" value="1"/>
</dbReference>
<dbReference type="InterPro" id="IPR023187">
    <property type="entry name" value="Tscrpt_reg_MarR-type_CS"/>
</dbReference>
<proteinExistence type="predicted"/>
<dbReference type="PROSITE" id="PS01117">
    <property type="entry name" value="HTH_MARR_1"/>
    <property type="match status" value="1"/>
</dbReference>
<keyword evidence="1" id="KW-0805">Transcription regulation</keyword>
<keyword evidence="6" id="KW-1185">Reference proteome</keyword>
<keyword evidence="3" id="KW-0804">Transcription</keyword>